<name>A0A7V3REZ7_9BACT</name>
<evidence type="ECO:0000256" key="1">
    <source>
        <dbReference type="SAM" id="Coils"/>
    </source>
</evidence>
<sequence length="73" mass="8652">MEDILRKLEDLIDSLVRERDRLFDDLKKSGAEVERLKDENVELKTLIHEQSVRVEALMKKLEQKVTESSVKRE</sequence>
<proteinExistence type="predicted"/>
<comment type="caution">
    <text evidence="2">The sequence shown here is derived from an EMBL/GenBank/DDBJ whole genome shotgun (WGS) entry which is preliminary data.</text>
</comment>
<organism evidence="2">
    <name type="scientific">Mesoaciditoga lauensis</name>
    <dbReference type="NCBI Taxonomy" id="1495039"/>
    <lineage>
        <taxon>Bacteria</taxon>
        <taxon>Thermotogati</taxon>
        <taxon>Thermotogota</taxon>
        <taxon>Thermotogae</taxon>
        <taxon>Mesoaciditogales</taxon>
        <taxon>Mesoaciditogaceae</taxon>
        <taxon>Mesoaciditoga</taxon>
    </lineage>
</organism>
<accession>A0A7V3REZ7</accession>
<protein>
    <recommendedName>
        <fullName evidence="3">Cell division protein ZapB</fullName>
    </recommendedName>
</protein>
<dbReference type="EMBL" id="DTPE01000194">
    <property type="protein sequence ID" value="HGE75430.1"/>
    <property type="molecule type" value="Genomic_DNA"/>
</dbReference>
<keyword evidence="1" id="KW-0175">Coiled coil</keyword>
<evidence type="ECO:0000313" key="2">
    <source>
        <dbReference type="EMBL" id="HGE75430.1"/>
    </source>
</evidence>
<reference evidence="2" key="1">
    <citation type="journal article" date="2020" name="mSystems">
        <title>Genome- and Community-Level Interaction Insights into Carbon Utilization and Element Cycling Functions of Hydrothermarchaeota in Hydrothermal Sediment.</title>
        <authorList>
            <person name="Zhou Z."/>
            <person name="Liu Y."/>
            <person name="Xu W."/>
            <person name="Pan J."/>
            <person name="Luo Z.H."/>
            <person name="Li M."/>
        </authorList>
    </citation>
    <scope>NUCLEOTIDE SEQUENCE [LARGE SCALE GENOMIC DNA]</scope>
    <source>
        <strain evidence="2">SpSt-966</strain>
    </source>
</reference>
<dbReference type="AlphaFoldDB" id="A0A7V3REZ7"/>
<gene>
    <name evidence="2" type="ORF">ENX73_04825</name>
</gene>
<feature type="coiled-coil region" evidence="1">
    <location>
        <begin position="1"/>
        <end position="53"/>
    </location>
</feature>
<evidence type="ECO:0008006" key="3">
    <source>
        <dbReference type="Google" id="ProtNLM"/>
    </source>
</evidence>